<dbReference type="AlphaFoldDB" id="A0A2G9Q7R9"/>
<evidence type="ECO:0000256" key="2">
    <source>
        <dbReference type="ARBA" id="ARBA00022723"/>
    </source>
</evidence>
<keyword evidence="4 8" id="KW-0863">Zinc-finger</keyword>
<dbReference type="GO" id="GO:0000977">
    <property type="term" value="F:RNA polymerase II transcription regulatory region sequence-specific DNA binding"/>
    <property type="evidence" value="ECO:0007669"/>
    <property type="project" value="TreeGrafter"/>
</dbReference>
<dbReference type="InterPro" id="IPR036236">
    <property type="entry name" value="Znf_C2H2_sf"/>
</dbReference>
<evidence type="ECO:0000256" key="3">
    <source>
        <dbReference type="ARBA" id="ARBA00022737"/>
    </source>
</evidence>
<keyword evidence="7" id="KW-0539">Nucleus</keyword>
<keyword evidence="6" id="KW-0238">DNA-binding</keyword>
<dbReference type="InterPro" id="IPR013087">
    <property type="entry name" value="Znf_C2H2_type"/>
</dbReference>
<dbReference type="EMBL" id="KZ060969">
    <property type="protein sequence ID" value="PIO11585.1"/>
    <property type="molecule type" value="Genomic_DNA"/>
</dbReference>
<dbReference type="GO" id="GO:0000981">
    <property type="term" value="F:DNA-binding transcription factor activity, RNA polymerase II-specific"/>
    <property type="evidence" value="ECO:0007669"/>
    <property type="project" value="TreeGrafter"/>
</dbReference>
<evidence type="ECO:0000256" key="8">
    <source>
        <dbReference type="PROSITE-ProRule" id="PRU00042"/>
    </source>
</evidence>
<evidence type="ECO:0000256" key="1">
    <source>
        <dbReference type="ARBA" id="ARBA00004123"/>
    </source>
</evidence>
<gene>
    <name evidence="10" type="ORF">AB205_0221780</name>
</gene>
<dbReference type="GO" id="GO:0008270">
    <property type="term" value="F:zinc ion binding"/>
    <property type="evidence" value="ECO:0007669"/>
    <property type="project" value="UniProtKB-KW"/>
</dbReference>
<organism evidence="10 11">
    <name type="scientific">Aquarana catesbeiana</name>
    <name type="common">American bullfrog</name>
    <name type="synonym">Rana catesbeiana</name>
    <dbReference type="NCBI Taxonomy" id="8400"/>
    <lineage>
        <taxon>Eukaryota</taxon>
        <taxon>Metazoa</taxon>
        <taxon>Chordata</taxon>
        <taxon>Craniata</taxon>
        <taxon>Vertebrata</taxon>
        <taxon>Euteleostomi</taxon>
        <taxon>Amphibia</taxon>
        <taxon>Batrachia</taxon>
        <taxon>Anura</taxon>
        <taxon>Neobatrachia</taxon>
        <taxon>Ranoidea</taxon>
        <taxon>Ranidae</taxon>
        <taxon>Aquarana</taxon>
    </lineage>
</organism>
<dbReference type="PROSITE" id="PS50157">
    <property type="entry name" value="ZINC_FINGER_C2H2_2"/>
    <property type="match status" value="1"/>
</dbReference>
<evidence type="ECO:0000256" key="7">
    <source>
        <dbReference type="ARBA" id="ARBA00023242"/>
    </source>
</evidence>
<protein>
    <recommendedName>
        <fullName evidence="9">C2H2-type domain-containing protein</fullName>
    </recommendedName>
</protein>
<sequence>MFFSERPLRGVYNGESPCSCSKCEQIALVLHQGSHTVREILFRKKTLNTREFTLVSVPIHILSAGNVLIKNMTFLNNRTHTECPYSSSECGKCFSGKIYYFFASQNLQTVSISMSRSAGNVLLKKKKAHQRTHTNDLLYSCPKKKTSRGVFTGECPSSCSECGKCFTEKKILVIQQRNHIGELIFLCSACGKFFYLQRRPQGEFTLGSVLPVQSAENVLLRKLHLQEDLRGGIYRVK</sequence>
<evidence type="ECO:0000313" key="10">
    <source>
        <dbReference type="EMBL" id="PIO11585.1"/>
    </source>
</evidence>
<evidence type="ECO:0000256" key="6">
    <source>
        <dbReference type="ARBA" id="ARBA00023125"/>
    </source>
</evidence>
<evidence type="ECO:0000256" key="4">
    <source>
        <dbReference type="ARBA" id="ARBA00022771"/>
    </source>
</evidence>
<dbReference type="Proteomes" id="UP000228934">
    <property type="component" value="Unassembled WGS sequence"/>
</dbReference>
<evidence type="ECO:0000259" key="9">
    <source>
        <dbReference type="PROSITE" id="PS50157"/>
    </source>
</evidence>
<feature type="domain" description="C2H2-type" evidence="9">
    <location>
        <begin position="157"/>
        <end position="184"/>
    </location>
</feature>
<evidence type="ECO:0000256" key="5">
    <source>
        <dbReference type="ARBA" id="ARBA00022833"/>
    </source>
</evidence>
<comment type="subcellular location">
    <subcellularLocation>
        <location evidence="1">Nucleus</location>
    </subcellularLocation>
</comment>
<dbReference type="Gene3D" id="3.30.160.60">
    <property type="entry name" value="Classic Zinc Finger"/>
    <property type="match status" value="2"/>
</dbReference>
<evidence type="ECO:0000313" key="11">
    <source>
        <dbReference type="Proteomes" id="UP000228934"/>
    </source>
</evidence>
<dbReference type="PANTHER" id="PTHR24381:SF390">
    <property type="entry name" value="ZINC FINGER PROTEIN 37 HOMOLOG"/>
    <property type="match status" value="1"/>
</dbReference>
<keyword evidence="5" id="KW-0862">Zinc</keyword>
<keyword evidence="11" id="KW-1185">Reference proteome</keyword>
<keyword evidence="3" id="KW-0677">Repeat</keyword>
<dbReference type="PANTHER" id="PTHR24381">
    <property type="entry name" value="ZINC FINGER PROTEIN"/>
    <property type="match status" value="1"/>
</dbReference>
<proteinExistence type="predicted"/>
<accession>A0A2G9Q7R9</accession>
<dbReference type="SUPFAM" id="SSF57667">
    <property type="entry name" value="beta-beta-alpha zinc fingers"/>
    <property type="match status" value="1"/>
</dbReference>
<dbReference type="GO" id="GO:0005634">
    <property type="term" value="C:nucleus"/>
    <property type="evidence" value="ECO:0007669"/>
    <property type="project" value="UniProtKB-SubCell"/>
</dbReference>
<keyword evidence="2" id="KW-0479">Metal-binding</keyword>
<reference evidence="11" key="1">
    <citation type="journal article" date="2017" name="Nat. Commun.">
        <title>The North American bullfrog draft genome provides insight into hormonal regulation of long noncoding RNA.</title>
        <authorList>
            <person name="Hammond S.A."/>
            <person name="Warren R.L."/>
            <person name="Vandervalk B.P."/>
            <person name="Kucuk E."/>
            <person name="Khan H."/>
            <person name="Gibb E.A."/>
            <person name="Pandoh P."/>
            <person name="Kirk H."/>
            <person name="Zhao Y."/>
            <person name="Jones M."/>
            <person name="Mungall A.J."/>
            <person name="Coope R."/>
            <person name="Pleasance S."/>
            <person name="Moore R.A."/>
            <person name="Holt R.A."/>
            <person name="Round J.M."/>
            <person name="Ohora S."/>
            <person name="Walle B.V."/>
            <person name="Veldhoen N."/>
            <person name="Helbing C.C."/>
            <person name="Birol I."/>
        </authorList>
    </citation>
    <scope>NUCLEOTIDE SEQUENCE [LARGE SCALE GENOMIC DNA]</scope>
</reference>
<name>A0A2G9Q7R9_AQUCT</name>